<evidence type="ECO:0000313" key="3">
    <source>
        <dbReference type="Proteomes" id="UP000186817"/>
    </source>
</evidence>
<reference evidence="2 3" key="1">
    <citation type="submission" date="2016-02" db="EMBL/GenBank/DDBJ databases">
        <title>Genome analysis of coral dinoflagellate symbionts highlights evolutionary adaptations to a symbiotic lifestyle.</title>
        <authorList>
            <person name="Aranda M."/>
            <person name="Li Y."/>
            <person name="Liew Y.J."/>
            <person name="Baumgarten S."/>
            <person name="Simakov O."/>
            <person name="Wilson M."/>
            <person name="Piel J."/>
            <person name="Ashoor H."/>
            <person name="Bougouffa S."/>
            <person name="Bajic V.B."/>
            <person name="Ryu T."/>
            <person name="Ravasi T."/>
            <person name="Bayer T."/>
            <person name="Micklem G."/>
            <person name="Kim H."/>
            <person name="Bhak J."/>
            <person name="Lajeunesse T.C."/>
            <person name="Voolstra C.R."/>
        </authorList>
    </citation>
    <scope>NUCLEOTIDE SEQUENCE [LARGE SCALE GENOMIC DNA]</scope>
    <source>
        <strain evidence="2 3">CCMP2467</strain>
    </source>
</reference>
<protein>
    <submittedName>
        <fullName evidence="2">Uncharacterized protein</fullName>
    </submittedName>
</protein>
<proteinExistence type="predicted"/>
<accession>A0A1Q9E9D0</accession>
<dbReference type="Proteomes" id="UP000186817">
    <property type="component" value="Unassembled WGS sequence"/>
</dbReference>
<evidence type="ECO:0000313" key="2">
    <source>
        <dbReference type="EMBL" id="OLQ04026.1"/>
    </source>
</evidence>
<dbReference type="EMBL" id="LSRX01000220">
    <property type="protein sequence ID" value="OLQ04026.1"/>
    <property type="molecule type" value="Genomic_DNA"/>
</dbReference>
<dbReference type="OrthoDB" id="430330at2759"/>
<gene>
    <name evidence="2" type="ORF">AK812_SmicGene12944</name>
</gene>
<keyword evidence="3" id="KW-1185">Reference proteome</keyword>
<organism evidence="2 3">
    <name type="scientific">Symbiodinium microadriaticum</name>
    <name type="common">Dinoflagellate</name>
    <name type="synonym">Zooxanthella microadriatica</name>
    <dbReference type="NCBI Taxonomy" id="2951"/>
    <lineage>
        <taxon>Eukaryota</taxon>
        <taxon>Sar</taxon>
        <taxon>Alveolata</taxon>
        <taxon>Dinophyceae</taxon>
        <taxon>Suessiales</taxon>
        <taxon>Symbiodiniaceae</taxon>
        <taxon>Symbiodinium</taxon>
    </lineage>
</organism>
<dbReference type="OMA" id="MCAELET"/>
<evidence type="ECO:0000256" key="1">
    <source>
        <dbReference type="SAM" id="Coils"/>
    </source>
</evidence>
<keyword evidence="1" id="KW-0175">Coiled coil</keyword>
<name>A0A1Q9E9D0_SYMMI</name>
<sequence>MEGCAVQDLRAELQQLDAELAEATLFLQQQRHAFTDQVARQDRQHARTAEEVNTALQELEAERWRMDQTHRELESESAEAKRLEAMCAELETKLDLRPEGPEVSTDYGQEVAELQAAIAQAQGVEPDAQQTLSSGCFGCRYPAPQEEWLLERAEDELAAGVGERDSLRSTLEAAEARVPLQENPAKALAAEMRRALEEMAAESFRQAEALQAHAEQRLEDACHRTAAVATKVSRARARCAWDREVMALLDALKEAESITQQQLQLVGSSQAAAREVAALRHRVSRELHASFSQAFQQ</sequence>
<comment type="caution">
    <text evidence="2">The sequence shown here is derived from an EMBL/GenBank/DDBJ whole genome shotgun (WGS) entry which is preliminary data.</text>
</comment>
<feature type="coiled-coil region" evidence="1">
    <location>
        <begin position="6"/>
        <end position="93"/>
    </location>
</feature>
<dbReference type="AlphaFoldDB" id="A0A1Q9E9D0"/>